<evidence type="ECO:0000259" key="1">
    <source>
        <dbReference type="PROSITE" id="PS50994"/>
    </source>
</evidence>
<evidence type="ECO:0000313" key="2">
    <source>
        <dbReference type="EMBL" id="GAG77749.1"/>
    </source>
</evidence>
<reference evidence="2" key="1">
    <citation type="journal article" date="2014" name="Front. Microbiol.">
        <title>High frequency of phylogenetically diverse reductive dehalogenase-homologous genes in deep subseafloor sedimentary metagenomes.</title>
        <authorList>
            <person name="Kawai M."/>
            <person name="Futagami T."/>
            <person name="Toyoda A."/>
            <person name="Takaki Y."/>
            <person name="Nishi S."/>
            <person name="Hori S."/>
            <person name="Arai W."/>
            <person name="Tsubouchi T."/>
            <person name="Morono Y."/>
            <person name="Uchiyama I."/>
            <person name="Ito T."/>
            <person name="Fujiyama A."/>
            <person name="Inagaki F."/>
            <person name="Takami H."/>
        </authorList>
    </citation>
    <scope>NUCLEOTIDE SEQUENCE</scope>
    <source>
        <strain evidence="2">Expedition CK06-06</strain>
    </source>
</reference>
<dbReference type="PANTHER" id="PTHR47515">
    <property type="entry name" value="LOW CALCIUM RESPONSE LOCUS PROTEIN T"/>
    <property type="match status" value="1"/>
</dbReference>
<organism evidence="2">
    <name type="scientific">marine sediment metagenome</name>
    <dbReference type="NCBI Taxonomy" id="412755"/>
    <lineage>
        <taxon>unclassified sequences</taxon>
        <taxon>metagenomes</taxon>
        <taxon>ecological metagenomes</taxon>
    </lineage>
</organism>
<feature type="domain" description="Integrase catalytic" evidence="1">
    <location>
        <begin position="1"/>
        <end position="132"/>
    </location>
</feature>
<name>X1A7Q6_9ZZZZ</name>
<dbReference type="AlphaFoldDB" id="X1A7Q6"/>
<dbReference type="GO" id="GO:0015074">
    <property type="term" value="P:DNA integration"/>
    <property type="evidence" value="ECO:0007669"/>
    <property type="project" value="InterPro"/>
</dbReference>
<dbReference type="Pfam" id="PF13683">
    <property type="entry name" value="rve_3"/>
    <property type="match status" value="1"/>
</dbReference>
<gene>
    <name evidence="2" type="ORF">S01H4_23411</name>
</gene>
<dbReference type="InterPro" id="IPR001584">
    <property type="entry name" value="Integrase_cat-core"/>
</dbReference>
<dbReference type="PROSITE" id="PS50994">
    <property type="entry name" value="INTEGRASE"/>
    <property type="match status" value="1"/>
</dbReference>
<dbReference type="InterPro" id="IPR036397">
    <property type="entry name" value="RNaseH_sf"/>
</dbReference>
<dbReference type="SUPFAM" id="SSF53098">
    <property type="entry name" value="Ribonuclease H-like"/>
    <property type="match status" value="1"/>
</dbReference>
<dbReference type="EMBL" id="BART01010856">
    <property type="protein sequence ID" value="GAG77749.1"/>
    <property type="molecule type" value="Genomic_DNA"/>
</dbReference>
<dbReference type="InterPro" id="IPR012337">
    <property type="entry name" value="RNaseH-like_sf"/>
</dbReference>
<dbReference type="Gene3D" id="3.30.420.10">
    <property type="entry name" value="Ribonuclease H-like superfamily/Ribonuclease H"/>
    <property type="match status" value="1"/>
</dbReference>
<feature type="non-terminal residue" evidence="2">
    <location>
        <position position="1"/>
    </location>
</feature>
<accession>X1A7Q6</accession>
<dbReference type="PANTHER" id="PTHR47515:SF1">
    <property type="entry name" value="BLR2054 PROTEIN"/>
    <property type="match status" value="1"/>
</dbReference>
<comment type="caution">
    <text evidence="2">The sequence shown here is derived from an EMBL/GenBank/DDBJ whole genome shotgun (WGS) entry which is preliminary data.</text>
</comment>
<protein>
    <recommendedName>
        <fullName evidence="1">Integrase catalytic domain-containing protein</fullName>
    </recommendedName>
</protein>
<dbReference type="GO" id="GO:0003676">
    <property type="term" value="F:nucleic acid binding"/>
    <property type="evidence" value="ECO:0007669"/>
    <property type="project" value="InterPro"/>
</dbReference>
<proteinExistence type="predicted"/>
<sequence length="147" mass="16802">DEYTRECLAIVVARKLNSQDVIETLADLMLERGVPEHIRSDNGPEFTAKAVREWLGRLRVTTLFIEPGSPWENGYCESFNGKLRYGLLDVEIFYTLKEAKILIENWRREYNTIRPHSSLGGRPPAPETMAWVPPEAMPPHGSEVVLH</sequence>